<dbReference type="Gene3D" id="3.40.1440.10">
    <property type="entry name" value="GIY-YIG endonuclease"/>
    <property type="match status" value="1"/>
</dbReference>
<dbReference type="InterPro" id="IPR001943">
    <property type="entry name" value="UVR_dom"/>
</dbReference>
<dbReference type="Gene3D" id="3.30.420.340">
    <property type="entry name" value="UvrC, RNAse H endonuclease domain"/>
    <property type="match status" value="1"/>
</dbReference>
<evidence type="ECO:0000259" key="8">
    <source>
        <dbReference type="PROSITE" id="PS50165"/>
    </source>
</evidence>
<dbReference type="GO" id="GO:0009380">
    <property type="term" value="C:excinuclease repair complex"/>
    <property type="evidence" value="ECO:0007669"/>
    <property type="project" value="InterPro"/>
</dbReference>
<dbReference type="Pfam" id="PF08459">
    <property type="entry name" value="UvrC_RNaseH_dom"/>
    <property type="match status" value="1"/>
</dbReference>
<dbReference type="GO" id="GO:0006289">
    <property type="term" value="P:nucleotide-excision repair"/>
    <property type="evidence" value="ECO:0007669"/>
    <property type="project" value="UniProtKB-UniRule"/>
</dbReference>
<evidence type="ECO:0000313" key="9">
    <source>
        <dbReference type="EMBL" id="HIR58980.1"/>
    </source>
</evidence>
<keyword evidence="2 6" id="KW-0227">DNA damage</keyword>
<reference evidence="9" key="1">
    <citation type="submission" date="2020-10" db="EMBL/GenBank/DDBJ databases">
        <authorList>
            <person name="Gilroy R."/>
        </authorList>
    </citation>
    <scope>NUCLEOTIDE SEQUENCE</scope>
    <source>
        <strain evidence="9">CHK184-20233</strain>
    </source>
</reference>
<comment type="function">
    <text evidence="6">The UvrABC repair system catalyzes the recognition and processing of DNA lesions. UvrC both incises the 5' and 3' sides of the lesion. The N-terminal half is responsible for the 3' incision and the C-terminal half is responsible for the 5' incision.</text>
</comment>
<evidence type="ECO:0000256" key="4">
    <source>
        <dbReference type="ARBA" id="ARBA00022881"/>
    </source>
</evidence>
<dbReference type="AlphaFoldDB" id="A0A9D1DTT9"/>
<keyword evidence="4 6" id="KW-0267">Excision nuclease</keyword>
<dbReference type="InterPro" id="IPR004791">
    <property type="entry name" value="UvrC"/>
</dbReference>
<organism evidence="9 10">
    <name type="scientific">Candidatus Onthousia excrementipullorum</name>
    <dbReference type="NCBI Taxonomy" id="2840884"/>
    <lineage>
        <taxon>Bacteria</taxon>
        <taxon>Bacillati</taxon>
        <taxon>Bacillota</taxon>
        <taxon>Bacilli</taxon>
        <taxon>Candidatus Onthousia</taxon>
    </lineage>
</organism>
<dbReference type="HAMAP" id="MF_00203">
    <property type="entry name" value="UvrC"/>
    <property type="match status" value="1"/>
</dbReference>
<dbReference type="PANTHER" id="PTHR30562:SF1">
    <property type="entry name" value="UVRABC SYSTEM PROTEIN C"/>
    <property type="match status" value="1"/>
</dbReference>
<evidence type="ECO:0000256" key="5">
    <source>
        <dbReference type="ARBA" id="ARBA00023204"/>
    </source>
</evidence>
<comment type="similarity">
    <text evidence="6">Belongs to the UvrC family.</text>
</comment>
<dbReference type="SUPFAM" id="SSF46600">
    <property type="entry name" value="C-terminal UvrC-binding domain of UvrB"/>
    <property type="match status" value="1"/>
</dbReference>
<reference evidence="9" key="2">
    <citation type="journal article" date="2021" name="PeerJ">
        <title>Extensive microbial diversity within the chicken gut microbiome revealed by metagenomics and culture.</title>
        <authorList>
            <person name="Gilroy R."/>
            <person name="Ravi A."/>
            <person name="Getino M."/>
            <person name="Pursley I."/>
            <person name="Horton D.L."/>
            <person name="Alikhan N.F."/>
            <person name="Baker D."/>
            <person name="Gharbi K."/>
            <person name="Hall N."/>
            <person name="Watson M."/>
            <person name="Adriaenssens E.M."/>
            <person name="Foster-Nyarko E."/>
            <person name="Jarju S."/>
            <person name="Secka A."/>
            <person name="Antonio M."/>
            <person name="Oren A."/>
            <person name="Chaudhuri R.R."/>
            <person name="La Ragione R."/>
            <person name="Hildebrand F."/>
            <person name="Pallen M.J."/>
        </authorList>
    </citation>
    <scope>NUCLEOTIDE SEQUENCE</scope>
    <source>
        <strain evidence="9">CHK184-20233</strain>
    </source>
</reference>
<dbReference type="NCBIfam" id="TIGR00194">
    <property type="entry name" value="uvrC"/>
    <property type="match status" value="1"/>
</dbReference>
<dbReference type="PROSITE" id="PS50164">
    <property type="entry name" value="GIY_YIG"/>
    <property type="match status" value="1"/>
</dbReference>
<dbReference type="PANTHER" id="PTHR30562">
    <property type="entry name" value="UVRC/OXIDOREDUCTASE"/>
    <property type="match status" value="1"/>
</dbReference>
<dbReference type="SUPFAM" id="SSF47781">
    <property type="entry name" value="RuvA domain 2-like"/>
    <property type="match status" value="1"/>
</dbReference>
<keyword evidence="5 6" id="KW-0234">DNA repair</keyword>
<keyword evidence="6" id="KW-0742">SOS response</keyword>
<gene>
    <name evidence="6 9" type="primary">uvrC</name>
    <name evidence="9" type="ORF">IAB38_02920</name>
</gene>
<evidence type="ECO:0000256" key="1">
    <source>
        <dbReference type="ARBA" id="ARBA00022490"/>
    </source>
</evidence>
<dbReference type="GO" id="GO:0005737">
    <property type="term" value="C:cytoplasm"/>
    <property type="evidence" value="ECO:0007669"/>
    <property type="project" value="UniProtKB-SubCell"/>
</dbReference>
<dbReference type="PROSITE" id="PS50165">
    <property type="entry name" value="UVRC"/>
    <property type="match status" value="1"/>
</dbReference>
<feature type="domain" description="UvrC family homology region profile" evidence="8">
    <location>
        <begin position="248"/>
        <end position="464"/>
    </location>
</feature>
<evidence type="ECO:0000256" key="6">
    <source>
        <dbReference type="HAMAP-Rule" id="MF_00203"/>
    </source>
</evidence>
<dbReference type="CDD" id="cd10434">
    <property type="entry name" value="GIY-YIG_UvrC_Cho"/>
    <property type="match status" value="1"/>
</dbReference>
<dbReference type="SUPFAM" id="SSF82771">
    <property type="entry name" value="GIY-YIG endonuclease"/>
    <property type="match status" value="1"/>
</dbReference>
<dbReference type="InterPro" id="IPR000305">
    <property type="entry name" value="GIY-YIG_endonuc"/>
</dbReference>
<dbReference type="Proteomes" id="UP000824232">
    <property type="component" value="Unassembled WGS sequence"/>
</dbReference>
<accession>A0A9D1DTT9</accession>
<dbReference type="GO" id="GO:0003677">
    <property type="term" value="F:DNA binding"/>
    <property type="evidence" value="ECO:0007669"/>
    <property type="project" value="UniProtKB-UniRule"/>
</dbReference>
<evidence type="ECO:0000313" key="10">
    <source>
        <dbReference type="Proteomes" id="UP000824232"/>
    </source>
</evidence>
<dbReference type="InterPro" id="IPR038476">
    <property type="entry name" value="UvrC_RNase_H_dom_sf"/>
</dbReference>
<feature type="domain" description="GIY-YIG" evidence="7">
    <location>
        <begin position="13"/>
        <end position="90"/>
    </location>
</feature>
<comment type="subunit">
    <text evidence="6">Interacts with UvrB in an incision complex.</text>
</comment>
<evidence type="ECO:0000259" key="7">
    <source>
        <dbReference type="PROSITE" id="PS50164"/>
    </source>
</evidence>
<dbReference type="GO" id="GO:0009432">
    <property type="term" value="P:SOS response"/>
    <property type="evidence" value="ECO:0007669"/>
    <property type="project" value="UniProtKB-UniRule"/>
</dbReference>
<dbReference type="InterPro" id="IPR036876">
    <property type="entry name" value="UVR_dom_sf"/>
</dbReference>
<keyword evidence="1 6" id="KW-0963">Cytoplasm</keyword>
<dbReference type="Pfam" id="PF22920">
    <property type="entry name" value="UvrC_RNaseH"/>
    <property type="match status" value="1"/>
</dbReference>
<protein>
    <recommendedName>
        <fullName evidence="6">UvrABC system protein C</fullName>
        <shortName evidence="6">Protein UvrC</shortName>
    </recommendedName>
    <alternativeName>
        <fullName evidence="6">Excinuclease ABC subunit C</fullName>
    </alternativeName>
</protein>
<evidence type="ECO:0000256" key="2">
    <source>
        <dbReference type="ARBA" id="ARBA00022763"/>
    </source>
</evidence>
<dbReference type="InterPro" id="IPR050066">
    <property type="entry name" value="UvrABC_protein_C"/>
</dbReference>
<dbReference type="GO" id="GO:0009381">
    <property type="term" value="F:excinuclease ABC activity"/>
    <property type="evidence" value="ECO:0007669"/>
    <property type="project" value="UniProtKB-UniRule"/>
</dbReference>
<dbReference type="InterPro" id="IPR010994">
    <property type="entry name" value="RuvA_2-like"/>
</dbReference>
<comment type="subcellular location">
    <subcellularLocation>
        <location evidence="6">Cytoplasm</location>
    </subcellularLocation>
</comment>
<dbReference type="Gene3D" id="1.10.150.20">
    <property type="entry name" value="5' to 3' exonuclease, C-terminal subdomain"/>
    <property type="match status" value="1"/>
</dbReference>
<dbReference type="FunFam" id="3.40.1440.10:FF:000001">
    <property type="entry name" value="UvrABC system protein C"/>
    <property type="match status" value="1"/>
</dbReference>
<keyword evidence="3 6" id="KW-0228">DNA excision</keyword>
<dbReference type="Pfam" id="PF02151">
    <property type="entry name" value="UVR"/>
    <property type="match status" value="1"/>
</dbReference>
<dbReference type="InterPro" id="IPR035901">
    <property type="entry name" value="GIY-YIG_endonuc_sf"/>
</dbReference>
<dbReference type="SMART" id="SM00465">
    <property type="entry name" value="GIYc"/>
    <property type="match status" value="1"/>
</dbReference>
<comment type="caution">
    <text evidence="9">The sequence shown here is derived from an EMBL/GenBank/DDBJ whole genome shotgun (WGS) entry which is preliminary data.</text>
</comment>
<proteinExistence type="inferred from homology"/>
<dbReference type="InterPro" id="IPR001162">
    <property type="entry name" value="UvrC_RNase_H_dom"/>
</dbReference>
<name>A0A9D1DTT9_9FIRM</name>
<sequence>MKDFKEKLKLVPELPGSYQMKDKNGYIIYVGKAKNLKKRVSSYFRGNVTGKTAMLVQDIDDFEYIVTDSELESLILEINLIKKYDPKYNILLKDDKSYPYIELTNEKYPRLRVVRNVKRKKKDHKLFGPYPNVGSARKTVNMINRLYPLRKCEKLPKKECLYYHINECLGYCIKEIDKDTIKSMTDEITSFLKGNSSFIKEKITKEMEKASNALNYEKALELREMLTDIDITLTKQKIDLKKNYNFDIFNYTVVDNYLSITVFFIREGILFGRHHETLQTLDNVVDDMEEYIIKFYDKNILAHEILIPDTLNAELLSEYLKVKVHVPKRGELKKLVDLAEENSKVVLNEELETLKKDDNKKMEALNELKTLLNVDSVSRMESFDNSHLFGTYYVGAMVVFRDFEPLKNDYRKYKISTDVKDDLGAMREVLYRRYYKAIMDGEALPDLIVMDGGETQVNVCKEILSSLNLSIPIIGLKKDSHHRTNTVIDSNYKVLDIKSDSNLFLYLSKIQEEVHRFAISYHRNIKSKGLLSSYLDLVPGIGEVRRKELLKKFGSMKKMKEASIEDLSEIVGDTVALNLYNVLHEEDKNENE</sequence>
<dbReference type="InterPro" id="IPR047296">
    <property type="entry name" value="GIY-YIG_UvrC_Cho"/>
</dbReference>
<dbReference type="EMBL" id="DVHC01000030">
    <property type="protein sequence ID" value="HIR58980.1"/>
    <property type="molecule type" value="Genomic_DNA"/>
</dbReference>
<evidence type="ECO:0000256" key="3">
    <source>
        <dbReference type="ARBA" id="ARBA00022769"/>
    </source>
</evidence>
<dbReference type="Pfam" id="PF01541">
    <property type="entry name" value="GIY-YIG"/>
    <property type="match status" value="1"/>
</dbReference>